<dbReference type="Pfam" id="PF03144">
    <property type="entry name" value="GTP_EFTU_D2"/>
    <property type="match status" value="1"/>
</dbReference>
<dbReference type="Ensembl" id="ENSUMAT00000010989.1">
    <property type="protein sequence ID" value="ENSUMAP00000009192.1"/>
    <property type="gene ID" value="ENSUMAG00000006959.1"/>
</dbReference>
<dbReference type="NCBIfam" id="TIGR00483">
    <property type="entry name" value="EF-1_alpha"/>
    <property type="match status" value="1"/>
</dbReference>
<dbReference type="Gene3D" id="2.40.30.10">
    <property type="entry name" value="Translation factors"/>
    <property type="match status" value="2"/>
</dbReference>
<dbReference type="CDD" id="cd03693">
    <property type="entry name" value="EF1_alpha_II"/>
    <property type="match status" value="1"/>
</dbReference>
<dbReference type="Gene3D" id="3.40.50.300">
    <property type="entry name" value="P-loop containing nucleotide triphosphate hydrolases"/>
    <property type="match status" value="1"/>
</dbReference>
<dbReference type="FunFam" id="2.40.30.10:FF:000005">
    <property type="entry name" value="Elongation factor 1-alpha"/>
    <property type="match status" value="1"/>
</dbReference>
<dbReference type="Pfam" id="PF00009">
    <property type="entry name" value="GTP_EFTU"/>
    <property type="match status" value="1"/>
</dbReference>
<evidence type="ECO:0000256" key="1">
    <source>
        <dbReference type="ARBA" id="ARBA00007249"/>
    </source>
</evidence>
<keyword evidence="4" id="KW-0648">Protein biosynthesis</keyword>
<accession>A0A452TMT0</accession>
<dbReference type="InterPro" id="IPR050100">
    <property type="entry name" value="TRAFAC_GTPase_members"/>
</dbReference>
<evidence type="ECO:0000259" key="6">
    <source>
        <dbReference type="PROSITE" id="PS51722"/>
    </source>
</evidence>
<comment type="similarity">
    <text evidence="1">Belongs to the TRAFAC class translation factor GTPase superfamily. Classic translation factor GTPase family. EF-Tu/EF-1A subfamily.</text>
</comment>
<evidence type="ECO:0000313" key="7">
    <source>
        <dbReference type="Ensembl" id="ENSUMAP00000009192"/>
    </source>
</evidence>
<dbReference type="InterPro" id="IPR009000">
    <property type="entry name" value="Transl_B-barrel_sf"/>
</dbReference>
<dbReference type="SUPFAM" id="SSF52540">
    <property type="entry name" value="P-loop containing nucleoside triphosphate hydrolases"/>
    <property type="match status" value="1"/>
</dbReference>
<sequence>MGLKEKTHINIVVGQIDSNKSTTTGHPIYKCGGINKRTIEKLEKEAAEMEKGSFNYAWVLDKLKAECECGITIDTSLWKFKTSKYYVMIIDAPGHRDFIKNVITGTSRADCAVLIVAAGVGEFEAGISKNGQTCEHAFLAYTLGVKQLIVGVNKMDSAEPPYSQKRYEEIVKEVGTYIKKIGYNPDTVAFVPLAGWNGWKFTHKDGNASGTTLLEALDCILPPTRPTDKPLHLPLQYVYKIGGIGAVPVGRVDTGVLKPGMVVTFAPVNVTTEVKSVEMHHEALSEAPPGDKVGFTVRNISVKDVHRGNVADESKNDPPMEAAGFTAQVIILNHPGQISAGYAPVLDCHTAHIACKFAELKEKINHRSGKKLEDGPKFLKSGDAAIIDTVPGKPMCVESFSDYPPLGRSLCCPGS</sequence>
<dbReference type="OMA" id="NGWKFTH"/>
<feature type="domain" description="Tr-type G" evidence="6">
    <location>
        <begin position="5"/>
        <end position="227"/>
    </location>
</feature>
<dbReference type="CDD" id="cd01883">
    <property type="entry name" value="EF1_alpha"/>
    <property type="match status" value="1"/>
</dbReference>
<dbReference type="InterPro" id="IPR004161">
    <property type="entry name" value="EFTu-like_2"/>
</dbReference>
<dbReference type="FunFam" id="2.40.30.10:FF:000168">
    <property type="entry name" value="Elongation factor 1-alpha 2"/>
    <property type="match status" value="1"/>
</dbReference>
<evidence type="ECO:0000256" key="5">
    <source>
        <dbReference type="ARBA" id="ARBA00023134"/>
    </source>
</evidence>
<evidence type="ECO:0000256" key="2">
    <source>
        <dbReference type="ARBA" id="ARBA00022741"/>
    </source>
</evidence>
<protein>
    <recommendedName>
        <fullName evidence="6">Tr-type G domain-containing protein</fullName>
    </recommendedName>
</protein>
<organism evidence="7">
    <name type="scientific">Ursus maritimus</name>
    <name type="common">Polar bear</name>
    <name type="synonym">Thalarctos maritimus</name>
    <dbReference type="NCBI Taxonomy" id="29073"/>
    <lineage>
        <taxon>Eukaryota</taxon>
        <taxon>Metazoa</taxon>
        <taxon>Chordata</taxon>
        <taxon>Craniata</taxon>
        <taxon>Vertebrata</taxon>
        <taxon>Euteleostomi</taxon>
        <taxon>Mammalia</taxon>
        <taxon>Eutheria</taxon>
        <taxon>Laurasiatheria</taxon>
        <taxon>Carnivora</taxon>
        <taxon>Caniformia</taxon>
        <taxon>Ursidae</taxon>
        <taxon>Ursus</taxon>
    </lineage>
</organism>
<dbReference type="SUPFAM" id="SSF50465">
    <property type="entry name" value="EF-Tu/eEF-1alpha/eIF2-gamma C-terminal domain"/>
    <property type="match status" value="1"/>
</dbReference>
<dbReference type="PANTHER" id="PTHR23115">
    <property type="entry name" value="TRANSLATION FACTOR"/>
    <property type="match status" value="1"/>
</dbReference>
<dbReference type="CDD" id="cd03705">
    <property type="entry name" value="EF1_alpha_III"/>
    <property type="match status" value="1"/>
</dbReference>
<keyword evidence="5" id="KW-0342">GTP-binding</keyword>
<dbReference type="GeneTree" id="ENSGT00940000154037"/>
<dbReference type="InterPro" id="IPR000795">
    <property type="entry name" value="T_Tr_GTP-bd_dom"/>
</dbReference>
<dbReference type="InterPro" id="IPR027417">
    <property type="entry name" value="P-loop_NTPase"/>
</dbReference>
<dbReference type="GO" id="GO:0005525">
    <property type="term" value="F:GTP binding"/>
    <property type="evidence" value="ECO:0007669"/>
    <property type="project" value="UniProtKB-KW"/>
</dbReference>
<dbReference type="AlphaFoldDB" id="A0A452TMT0"/>
<dbReference type="InterPro" id="IPR004539">
    <property type="entry name" value="Transl_elong_EF1A_euk/arc"/>
</dbReference>
<dbReference type="InterPro" id="IPR054696">
    <property type="entry name" value="GTP-eEF1A_C"/>
</dbReference>
<proteinExistence type="inferred from homology"/>
<name>A0A452TMT0_URSMA</name>
<dbReference type="GO" id="GO:0003924">
    <property type="term" value="F:GTPase activity"/>
    <property type="evidence" value="ECO:0007669"/>
    <property type="project" value="InterPro"/>
</dbReference>
<evidence type="ECO:0000256" key="3">
    <source>
        <dbReference type="ARBA" id="ARBA00022768"/>
    </source>
</evidence>
<dbReference type="Pfam" id="PF22594">
    <property type="entry name" value="GTP-eEF1A_C"/>
    <property type="match status" value="1"/>
</dbReference>
<keyword evidence="2" id="KW-0547">Nucleotide-binding</keyword>
<dbReference type="GO" id="GO:0003746">
    <property type="term" value="F:translation elongation factor activity"/>
    <property type="evidence" value="ECO:0007669"/>
    <property type="project" value="UniProtKB-KW"/>
</dbReference>
<reference evidence="7" key="1">
    <citation type="submission" date="2019-03" db="UniProtKB">
        <authorList>
            <consortium name="Ensembl"/>
        </authorList>
    </citation>
    <scope>IDENTIFICATION</scope>
</reference>
<dbReference type="SUPFAM" id="SSF50447">
    <property type="entry name" value="Translation proteins"/>
    <property type="match status" value="1"/>
</dbReference>
<keyword evidence="3" id="KW-0251">Elongation factor</keyword>
<dbReference type="PRINTS" id="PR00315">
    <property type="entry name" value="ELONGATNFCT"/>
</dbReference>
<dbReference type="InterPro" id="IPR009001">
    <property type="entry name" value="Transl_elong_EF1A/Init_IF2_C"/>
</dbReference>
<evidence type="ECO:0000256" key="4">
    <source>
        <dbReference type="ARBA" id="ARBA00022917"/>
    </source>
</evidence>
<dbReference type="PROSITE" id="PS51722">
    <property type="entry name" value="G_TR_2"/>
    <property type="match status" value="1"/>
</dbReference>
<dbReference type="FunFam" id="3.40.50.300:FF:001424">
    <property type="entry name" value="Elongation factor 1-alpha 1"/>
    <property type="match status" value="1"/>
</dbReference>